<dbReference type="Proteomes" id="UP000616885">
    <property type="component" value="Unassembled WGS sequence"/>
</dbReference>
<dbReference type="AlphaFoldDB" id="A0A8H7TU51"/>
<keyword evidence="5 7" id="KW-0676">Redox-active center</keyword>
<dbReference type="SUPFAM" id="SSF52833">
    <property type="entry name" value="Thioredoxin-like"/>
    <property type="match status" value="1"/>
</dbReference>
<organism evidence="9 10">
    <name type="scientific">Bionectria ochroleuca</name>
    <name type="common">Gliocladium roseum</name>
    <dbReference type="NCBI Taxonomy" id="29856"/>
    <lineage>
        <taxon>Eukaryota</taxon>
        <taxon>Fungi</taxon>
        <taxon>Dikarya</taxon>
        <taxon>Ascomycota</taxon>
        <taxon>Pezizomycotina</taxon>
        <taxon>Sordariomycetes</taxon>
        <taxon>Hypocreomycetidae</taxon>
        <taxon>Hypocreales</taxon>
        <taxon>Bionectriaceae</taxon>
        <taxon>Clonostachys</taxon>
    </lineage>
</organism>
<dbReference type="InterPro" id="IPR013740">
    <property type="entry name" value="Redoxin"/>
</dbReference>
<dbReference type="Gene3D" id="3.40.30.10">
    <property type="entry name" value="Glutaredoxin"/>
    <property type="match status" value="1"/>
</dbReference>
<sequence length="185" mass="20230">MSALKAGDSFPEGVAFAWIPPSKETSEFSQCGIPIKYDASAEFKNKKVVIISLPGAFTPTCSARHVPGFKENKDKLVEKGVDQVIVLAHNDAYVMSGWGKANGVDDEFIVFASDSDLKFAKSLGWTVNNGERSDRWAIVVDHGKVTYAAKEEELQSLDFSGFDASTSTCKKEIQSRDIEIRSAVE</sequence>
<evidence type="ECO:0000313" key="10">
    <source>
        <dbReference type="Proteomes" id="UP000616885"/>
    </source>
</evidence>
<evidence type="ECO:0000259" key="8">
    <source>
        <dbReference type="Pfam" id="PF08534"/>
    </source>
</evidence>
<feature type="active site" description="Cysteine sulfenic acid (-SOH) intermediate" evidence="6">
    <location>
        <position position="61"/>
    </location>
</feature>
<dbReference type="GO" id="GO:0045454">
    <property type="term" value="P:cell redox homeostasis"/>
    <property type="evidence" value="ECO:0007669"/>
    <property type="project" value="TreeGrafter"/>
</dbReference>
<dbReference type="GO" id="GO:0042744">
    <property type="term" value="P:hydrogen peroxide catabolic process"/>
    <property type="evidence" value="ECO:0007669"/>
    <property type="project" value="TreeGrafter"/>
</dbReference>
<gene>
    <name evidence="9" type="ORF">IM811_008247</name>
</gene>
<dbReference type="PANTHER" id="PTHR10430:SF16">
    <property type="entry name" value="PEROXIREDOXIN-5, MITOCHONDRIAL"/>
    <property type="match status" value="1"/>
</dbReference>
<evidence type="ECO:0000256" key="5">
    <source>
        <dbReference type="ARBA" id="ARBA00023284"/>
    </source>
</evidence>
<feature type="domain" description="Redoxin" evidence="8">
    <location>
        <begin position="5"/>
        <end position="164"/>
    </location>
</feature>
<protein>
    <recommendedName>
        <fullName evidence="8">Redoxin domain-containing protein</fullName>
    </recommendedName>
</protein>
<evidence type="ECO:0000313" key="9">
    <source>
        <dbReference type="EMBL" id="KAF9757303.1"/>
    </source>
</evidence>
<dbReference type="InterPro" id="IPR036249">
    <property type="entry name" value="Thioredoxin-like_sf"/>
</dbReference>
<evidence type="ECO:0000256" key="4">
    <source>
        <dbReference type="ARBA" id="ARBA00023002"/>
    </source>
</evidence>
<evidence type="ECO:0000256" key="2">
    <source>
        <dbReference type="ARBA" id="ARBA00022559"/>
    </source>
</evidence>
<dbReference type="GO" id="GO:0008379">
    <property type="term" value="F:thioredoxin peroxidase activity"/>
    <property type="evidence" value="ECO:0007669"/>
    <property type="project" value="InterPro"/>
</dbReference>
<evidence type="ECO:0000256" key="7">
    <source>
        <dbReference type="RuleBase" id="RU366011"/>
    </source>
</evidence>
<keyword evidence="2 7" id="KW-0575">Peroxidase</keyword>
<evidence type="ECO:0000256" key="6">
    <source>
        <dbReference type="PIRSR" id="PIRSR637944-1"/>
    </source>
</evidence>
<evidence type="ECO:0000256" key="3">
    <source>
        <dbReference type="ARBA" id="ARBA00022862"/>
    </source>
</evidence>
<dbReference type="InterPro" id="IPR037944">
    <property type="entry name" value="PRX5-like"/>
</dbReference>
<dbReference type="CDD" id="cd03013">
    <property type="entry name" value="PRX5_like"/>
    <property type="match status" value="1"/>
</dbReference>
<dbReference type="EMBL" id="JADCTT010000002">
    <property type="protein sequence ID" value="KAF9757303.1"/>
    <property type="molecule type" value="Genomic_DNA"/>
</dbReference>
<accession>A0A8H7TU51</accession>
<proteinExistence type="inferred from homology"/>
<dbReference type="GO" id="GO:0005739">
    <property type="term" value="C:mitochondrion"/>
    <property type="evidence" value="ECO:0007669"/>
    <property type="project" value="TreeGrafter"/>
</dbReference>
<dbReference type="GO" id="GO:0005777">
    <property type="term" value="C:peroxisome"/>
    <property type="evidence" value="ECO:0007669"/>
    <property type="project" value="TreeGrafter"/>
</dbReference>
<evidence type="ECO:0000256" key="1">
    <source>
        <dbReference type="ARBA" id="ARBA00010505"/>
    </source>
</evidence>
<comment type="similarity">
    <text evidence="1 7">Belongs to the peroxiredoxin family. Prx5 subfamily.</text>
</comment>
<dbReference type="GO" id="GO:0034599">
    <property type="term" value="P:cellular response to oxidative stress"/>
    <property type="evidence" value="ECO:0007669"/>
    <property type="project" value="InterPro"/>
</dbReference>
<comment type="caution">
    <text evidence="9">The sequence shown here is derived from an EMBL/GenBank/DDBJ whole genome shotgun (WGS) entry which is preliminary data.</text>
</comment>
<name>A0A8H7TU51_BIOOC</name>
<keyword evidence="4 7" id="KW-0560">Oxidoreductase</keyword>
<comment type="function">
    <text evidence="7">Thiol-specific peroxidase that catalyzes the reduction of hydrogen peroxide and organic hydroperoxides to water and alcohols, respectively. Plays a role in cell protection against oxidative stress by detoxifying peroxides.</text>
</comment>
<dbReference type="Pfam" id="PF08534">
    <property type="entry name" value="Redoxin"/>
    <property type="match status" value="1"/>
</dbReference>
<keyword evidence="3 7" id="KW-0049">Antioxidant</keyword>
<reference evidence="9" key="1">
    <citation type="submission" date="2020-10" db="EMBL/GenBank/DDBJ databases">
        <title>High-Quality Genome Resource of Clonostachys rosea strain S41 by Oxford Nanopore Long-Read Sequencing.</title>
        <authorList>
            <person name="Wang H."/>
        </authorList>
    </citation>
    <scope>NUCLEOTIDE SEQUENCE</scope>
    <source>
        <strain evidence="9">S41</strain>
    </source>
</reference>
<dbReference type="PANTHER" id="PTHR10430">
    <property type="entry name" value="PEROXIREDOXIN"/>
    <property type="match status" value="1"/>
</dbReference>